<gene>
    <name evidence="1" type="ORF">CHH72_07820</name>
</gene>
<dbReference type="EMBL" id="NPCC01000008">
    <property type="protein sequence ID" value="PAE89537.1"/>
    <property type="molecule type" value="Genomic_DNA"/>
</dbReference>
<dbReference type="AlphaFoldDB" id="A0A268P1D2"/>
<dbReference type="Proteomes" id="UP000216207">
    <property type="component" value="Unassembled WGS sequence"/>
</dbReference>
<accession>A0A268P1D2</accession>
<proteinExistence type="predicted"/>
<reference evidence="1 2" key="1">
    <citation type="submission" date="2017-07" db="EMBL/GenBank/DDBJ databases">
        <title>Isolation and whole genome analysis of endospore-forming bacteria from heroin.</title>
        <authorList>
            <person name="Kalinowski J."/>
            <person name="Ahrens B."/>
            <person name="Al-Dilaimi A."/>
            <person name="Winkler A."/>
            <person name="Wibberg D."/>
            <person name="Schleenbecker U."/>
            <person name="Ruckert C."/>
            <person name="Wolfel R."/>
            <person name="Grass G."/>
        </authorList>
    </citation>
    <scope>NUCLEOTIDE SEQUENCE [LARGE SCALE GENOMIC DNA]</scope>
    <source>
        <strain evidence="1 2">7539</strain>
    </source>
</reference>
<name>A0A268P1D2_SHOCL</name>
<comment type="caution">
    <text evidence="1">The sequence shown here is derived from an EMBL/GenBank/DDBJ whole genome shotgun (WGS) entry which is preliminary data.</text>
</comment>
<sequence length="638" mass="70009">MKILKASSVIFLSVTLLFTSFINAESFESDIPGNQSGLGVSFINPLTTSNDTNKLRIERPKMPEVWEIYSNINSEDFAPELDLNQNEIMQQSIEETEMDDSIQRSVVGFVGPNYTNYVVGQGISILENSLTVVETGDWQAMGLFRNESPNVIGEVDLFVELLSEDGVILETVTANAPVKNIRPGEPAPFMLTSTTDSSLVAEVVWNAIETEEINEISREGVIYVDYEIPYGLDNYRGVDRDSLDYQIGTSFANIGVSLSEAYLYAAWLDSEGKVVWIEETALNEFFQEGIPIEGSGSFADIFVDGDVAPSLSDYTYTLWLNGEKGYVEQEEIYVEDNVPPVLDIEPTDEFSVMQTARFGDVPTTDVITAAGNNNSNTGLTTNHLAAIMLSVTWPEVTGNNRTLTPSPMTVGRWDTGHSRLYPFQNTNPNGQYARAFWNAGIGVFQIDSAGLGSNVAFHNRVLTNTASQVVAASMASRYRSASGTAAQKRRAAWSQWFACGANAVNCENNYNAIYSTSNDIISLSRDNTVARGGGMVSRTCYNTSNPSNTWACYKWNANQAQGHTGSFIFNPLNGDSTRLPLPLPFYTYSSVVGGNTIEYRHWLTADTGYSTSLYGARLFGTNARNSLNWTSPSALGSK</sequence>
<organism evidence="1 2">
    <name type="scientific">Shouchella clausii</name>
    <name type="common">Alkalihalobacillus clausii</name>
    <dbReference type="NCBI Taxonomy" id="79880"/>
    <lineage>
        <taxon>Bacteria</taxon>
        <taxon>Bacillati</taxon>
        <taxon>Bacillota</taxon>
        <taxon>Bacilli</taxon>
        <taxon>Bacillales</taxon>
        <taxon>Bacillaceae</taxon>
        <taxon>Shouchella</taxon>
    </lineage>
</organism>
<dbReference type="RefSeq" id="WP_035201765.1">
    <property type="nucleotide sequence ID" value="NZ_CP012475.1"/>
</dbReference>
<evidence type="ECO:0000313" key="2">
    <source>
        <dbReference type="Proteomes" id="UP000216207"/>
    </source>
</evidence>
<evidence type="ECO:0000313" key="1">
    <source>
        <dbReference type="EMBL" id="PAE89537.1"/>
    </source>
</evidence>
<protein>
    <submittedName>
        <fullName evidence="1">Uncharacterized protein</fullName>
    </submittedName>
</protein>